<dbReference type="InParanoid" id="E3ND28"/>
<accession>E3ND28</accession>
<evidence type="ECO:0000256" key="1">
    <source>
        <dbReference type="SAM" id="MobiDB-lite"/>
    </source>
</evidence>
<dbReference type="eggNOG" id="KOG1075">
    <property type="taxonomic scope" value="Eukaryota"/>
</dbReference>
<gene>
    <name evidence="2" type="ORF">CRE_23112</name>
</gene>
<protein>
    <submittedName>
        <fullName evidence="2">Uncharacterized protein</fullName>
    </submittedName>
</protein>
<dbReference type="Gene3D" id="2.130.10.10">
    <property type="entry name" value="YVTN repeat-like/Quinoprotein amine dehydrogenase"/>
    <property type="match status" value="1"/>
</dbReference>
<organism evidence="3">
    <name type="scientific">Caenorhabditis remanei</name>
    <name type="common">Caenorhabditis vulgaris</name>
    <dbReference type="NCBI Taxonomy" id="31234"/>
    <lineage>
        <taxon>Eukaryota</taxon>
        <taxon>Metazoa</taxon>
        <taxon>Ecdysozoa</taxon>
        <taxon>Nematoda</taxon>
        <taxon>Chromadorea</taxon>
        <taxon>Rhabditida</taxon>
        <taxon>Rhabditina</taxon>
        <taxon>Rhabditomorpha</taxon>
        <taxon>Rhabditoidea</taxon>
        <taxon>Rhabditidae</taxon>
        <taxon>Peloderinae</taxon>
        <taxon>Caenorhabditis</taxon>
    </lineage>
</organism>
<dbReference type="Proteomes" id="UP000008281">
    <property type="component" value="Unassembled WGS sequence"/>
</dbReference>
<dbReference type="SUPFAM" id="SSF50978">
    <property type="entry name" value="WD40 repeat-like"/>
    <property type="match status" value="1"/>
</dbReference>
<reference evidence="2" key="1">
    <citation type="submission" date="2007-07" db="EMBL/GenBank/DDBJ databases">
        <title>PCAP assembly of the Caenorhabditis remanei genome.</title>
        <authorList>
            <consortium name="The Caenorhabditis remanei Sequencing Consortium"/>
            <person name="Wilson R.K."/>
        </authorList>
    </citation>
    <scope>NUCLEOTIDE SEQUENCE [LARGE SCALE GENOMIC DNA]</scope>
    <source>
        <strain evidence="2">PB4641</strain>
    </source>
</reference>
<dbReference type="InterPro" id="IPR015943">
    <property type="entry name" value="WD40/YVTN_repeat-like_dom_sf"/>
</dbReference>
<dbReference type="HOGENOM" id="CLU_433648_0_0_1"/>
<name>E3ND28_CAERE</name>
<sequence length="631" mass="70081">MGRKRCKKEIPVPLTPGDRMNKSTGPCAMFDRSPKSAPPVYGYPLRTSNWNRQKKKPKVLQKLQNYLENIRASSKAHKKNELGNSEKRLRMILALDQATSLVKSEKNNTVLTPVTLMDIDQEKQKIIGLDEFTERGFSKSELEKSTVATDFVHPKENQDSLFHAKPSTVVDNDISSASAVQTSPAKKDALIEAEKVAVAKSPQTTPMTSGSAFNRFTSDKKQTTFAKQNLISEESCKTKNVTSFPLNAISLQGINTNQPKLNQAEDSELAEAAKRMQAFLASQQATSVVKQNINGTKLIPTKPVHTEPATVDKVIKPNKQLESVIALPDTAKTEVELAKITDNKPNCSLASVGTSRMIVPRTARTLSRNLQLSNKENWRSENSRLRIDEFRKHVKKTKRHSGRCNKARTLQFGSPIIDVQFLGFQNELSVTAESAQISVHSLENGSVVQSYKMSGVKAAKCSQTKTSEIYVINDDMSINVIDIRTKAIASFKLFIPNNEQIIKSAVCTKNEQIAIGTITPVINNTPVYLFDIRKIKTPEYRVNARPAPLSAINYSQHGILHLGYVDGGIVSVLPNICEKQWKIKEWNNIEIKSIASTDRDEMIVLQEGNITFYKGTASLLDSELLPEQSAT</sequence>
<dbReference type="EMBL" id="DS268605">
    <property type="protein sequence ID" value="EFO93449.1"/>
    <property type="molecule type" value="Genomic_DNA"/>
</dbReference>
<evidence type="ECO:0000313" key="2">
    <source>
        <dbReference type="EMBL" id="EFO93449.1"/>
    </source>
</evidence>
<dbReference type="InterPro" id="IPR036322">
    <property type="entry name" value="WD40_repeat_dom_sf"/>
</dbReference>
<keyword evidence="3" id="KW-1185">Reference proteome</keyword>
<evidence type="ECO:0000313" key="3">
    <source>
        <dbReference type="Proteomes" id="UP000008281"/>
    </source>
</evidence>
<proteinExistence type="predicted"/>
<dbReference type="AlphaFoldDB" id="E3ND28"/>
<feature type="region of interest" description="Disordered" evidence="1">
    <location>
        <begin position="1"/>
        <end position="33"/>
    </location>
</feature>